<evidence type="ECO:0000313" key="1">
    <source>
        <dbReference type="EMBL" id="KAK2154540.1"/>
    </source>
</evidence>
<proteinExistence type="predicted"/>
<comment type="caution">
    <text evidence="1">The sequence shown here is derived from an EMBL/GenBank/DDBJ whole genome shotgun (WGS) entry which is preliminary data.</text>
</comment>
<reference evidence="1" key="1">
    <citation type="journal article" date="2023" name="Mol. Biol. Evol.">
        <title>Third-Generation Sequencing Reveals the Adaptive Role of the Epigenome in Three Deep-Sea Polychaetes.</title>
        <authorList>
            <person name="Perez M."/>
            <person name="Aroh O."/>
            <person name="Sun Y."/>
            <person name="Lan Y."/>
            <person name="Juniper S.K."/>
            <person name="Young C.R."/>
            <person name="Angers B."/>
            <person name="Qian P.Y."/>
        </authorList>
    </citation>
    <scope>NUCLEOTIDE SEQUENCE</scope>
    <source>
        <strain evidence="1">P08H-3</strain>
    </source>
</reference>
<sequence>MEANKSQITMKKENTDPELAHAVVPFSRDLFWLAHVSHIDVTNVNLPLHQSIFHFQLSKCSFGALIDRFTFTDQGSWDECDCDGITAIFNFTKDQIQLPDTAVRLDIQFSELIIEPENENGDTFYSIYIYFDSVPALWKSEYKNQEAIFQRIIRFQGQNNCDIGKFSNFS</sequence>
<keyword evidence="2" id="KW-1185">Reference proteome</keyword>
<dbReference type="EMBL" id="JAODUP010000266">
    <property type="protein sequence ID" value="KAK2154540.1"/>
    <property type="molecule type" value="Genomic_DNA"/>
</dbReference>
<gene>
    <name evidence="1" type="ORF">LSH36_266g04078</name>
</gene>
<organism evidence="1 2">
    <name type="scientific">Paralvinella palmiformis</name>
    <dbReference type="NCBI Taxonomy" id="53620"/>
    <lineage>
        <taxon>Eukaryota</taxon>
        <taxon>Metazoa</taxon>
        <taxon>Spiralia</taxon>
        <taxon>Lophotrochozoa</taxon>
        <taxon>Annelida</taxon>
        <taxon>Polychaeta</taxon>
        <taxon>Sedentaria</taxon>
        <taxon>Canalipalpata</taxon>
        <taxon>Terebellida</taxon>
        <taxon>Terebelliformia</taxon>
        <taxon>Alvinellidae</taxon>
        <taxon>Paralvinella</taxon>
    </lineage>
</organism>
<name>A0AAD9N2P6_9ANNE</name>
<evidence type="ECO:0000313" key="2">
    <source>
        <dbReference type="Proteomes" id="UP001208570"/>
    </source>
</evidence>
<dbReference type="AlphaFoldDB" id="A0AAD9N2P6"/>
<accession>A0AAD9N2P6</accession>
<protein>
    <submittedName>
        <fullName evidence="1">Uncharacterized protein</fullName>
    </submittedName>
</protein>
<dbReference type="Proteomes" id="UP001208570">
    <property type="component" value="Unassembled WGS sequence"/>
</dbReference>